<evidence type="ECO:0000256" key="1">
    <source>
        <dbReference type="SAM" id="MobiDB-lite"/>
    </source>
</evidence>
<feature type="compositionally biased region" description="Polar residues" evidence="1">
    <location>
        <begin position="180"/>
        <end position="210"/>
    </location>
</feature>
<gene>
    <name evidence="2" type="ORF">EH28_00123</name>
</gene>
<protein>
    <submittedName>
        <fullName evidence="2">Uncharacterized protein</fullName>
    </submittedName>
</protein>
<name>A0A0F8BIB5_LARCR</name>
<reference evidence="2" key="1">
    <citation type="journal article" date="2015" name="PLoS Genet.">
        <title>Genome Sequencing of the Perciform Fish Larimichthys crocea Provides Insights into Molecular and Genetic Mechanisms of Stress Adaptation.</title>
        <authorList>
            <person name="Ao J."/>
            <person name="Mu Y."/>
            <person name="Xiang L.X."/>
            <person name="Fan D."/>
            <person name="Feng M."/>
            <person name="Zhang S."/>
            <person name="Shi Q."/>
            <person name="Zhu L.Y."/>
            <person name="Li T."/>
            <person name="Ding Y."/>
            <person name="Nie L."/>
            <person name="Li Q."/>
            <person name="Dong W.R."/>
            <person name="Jiang L."/>
            <person name="Sun B."/>
            <person name="Zhang X."/>
            <person name="Li M."/>
            <person name="Zhang H.Q."/>
            <person name="Xie S."/>
            <person name="Zhu Y."/>
            <person name="Jiang X."/>
            <person name="Wang X."/>
            <person name="Mu P."/>
            <person name="Chen W."/>
            <person name="Yue Z."/>
            <person name="Wang Z."/>
            <person name="Wang J."/>
            <person name="Shao J.Z."/>
            <person name="Chen X."/>
        </authorList>
    </citation>
    <scope>NUCLEOTIDE SEQUENCE [LARGE SCALE GENOMIC DNA]</scope>
    <source>
        <strain evidence="2">SSNF</strain>
        <tissue evidence="2">Blood</tissue>
    </source>
</reference>
<accession>A0A0F8BIB5</accession>
<feature type="compositionally biased region" description="Basic and acidic residues" evidence="1">
    <location>
        <begin position="520"/>
        <end position="535"/>
    </location>
</feature>
<organism evidence="2">
    <name type="scientific">Larimichthys crocea</name>
    <name type="common">Large yellow croaker</name>
    <name type="synonym">Pseudosciaena crocea</name>
    <dbReference type="NCBI Taxonomy" id="215358"/>
    <lineage>
        <taxon>Eukaryota</taxon>
        <taxon>Metazoa</taxon>
        <taxon>Chordata</taxon>
        <taxon>Craniata</taxon>
        <taxon>Vertebrata</taxon>
        <taxon>Euteleostomi</taxon>
        <taxon>Actinopterygii</taxon>
        <taxon>Neopterygii</taxon>
        <taxon>Teleostei</taxon>
        <taxon>Neoteleostei</taxon>
        <taxon>Acanthomorphata</taxon>
        <taxon>Eupercaria</taxon>
        <taxon>Sciaenidae</taxon>
        <taxon>Larimichthys</taxon>
    </lineage>
</organism>
<feature type="region of interest" description="Disordered" evidence="1">
    <location>
        <begin position="513"/>
        <end position="547"/>
    </location>
</feature>
<dbReference type="AlphaFoldDB" id="A0A0F8BIB5"/>
<dbReference type="EMBL" id="KQ043031">
    <property type="protein sequence ID" value="KKF09328.1"/>
    <property type="molecule type" value="Genomic_DNA"/>
</dbReference>
<evidence type="ECO:0000313" key="2">
    <source>
        <dbReference type="EMBL" id="KKF09328.1"/>
    </source>
</evidence>
<feature type="region of interest" description="Disordered" evidence="1">
    <location>
        <begin position="180"/>
        <end position="225"/>
    </location>
</feature>
<proteinExistence type="predicted"/>
<sequence length="697" mass="77710">MSSDNNDMDMYQGPPRVSAEKMQPLVDFLLAQLTSGQWAKLTSGTIDDHTRAVITEMCVDFMNAVTKIVLEAFENHLAQTKSTSRLLSLEMICEEEVQKYLGTSITDAFASVTGRPVSRTSARRLSDLVSEEIIERINSPTTVSRIGRESKTTGRLQIIVKHVISMLKNCKAKMTCASTARSVDSQSPLSPSAERTSPAEQESLRRQTPVSRLDRRPEDRRSVGSFIDTTTEAVKEILLEHVSDPEIKFNADISEEEHLQIVNSIKEDADEAACEIAQYIWSNREELGLNKDGTPIPEAQSSSLNCWNVVANKIKILFARKYAKEAIASLIVKLSTRLSCKKAPLDVLIPAAEVVEDMIPENTDECTFEAMAICLYNGQHEEHSVKLGHIIFEHLQRALGGSKVTLVMIQMEVKKFMTMLRKWLNRQTQLTKKNNRVDDSLKRIRESLDLPEPTEDTVTPVESAAPSPTAESGVSNDVDICTTPIHQLRPPSITDEPGDVDICTIPVPEFRAPSITDKPGVGDERKSVTPVRDRSPSITEEDDDYTPMFGSVTPGVTYVPAVSGCTQPTADMYKEWMVTAVVHQCLKNVSQETNKEIRIASALIDMMPTFPVDFQPTGNEIKKTARAVHKTLCAIMGSKGVVAQVLLREDSQFYEYLIETLKRQLMKPKKTSVKSFFISLFHTVSKPFQRCQCSMCD</sequence>
<feature type="compositionally biased region" description="Basic and acidic residues" evidence="1">
    <location>
        <begin position="212"/>
        <end position="222"/>
    </location>
</feature>
<feature type="region of interest" description="Disordered" evidence="1">
    <location>
        <begin position="444"/>
        <end position="476"/>
    </location>
</feature>